<feature type="transmembrane region" description="Helical" evidence="2">
    <location>
        <begin position="109"/>
        <end position="126"/>
    </location>
</feature>
<name>A0AAE0C1W8_9CHLO</name>
<reference evidence="3" key="2">
    <citation type="submission" date="2023-06" db="EMBL/GenBank/DDBJ databases">
        <title>Long-read-based genome assembly of the green algal bacterivore Cymbomonas tetramitiformis.</title>
        <authorList>
            <person name="Gyaltshen Y."/>
            <person name="Rozenberg A."/>
            <person name="Paasch A."/>
            <person name="Burns J.A."/>
            <person name="Warring S."/>
            <person name="Larson R."/>
            <person name="Maurer-Alcala X."/>
            <person name="Dacks J."/>
            <person name="Kim E."/>
        </authorList>
    </citation>
    <scope>NUCLEOTIDE SEQUENCE</scope>
    <source>
        <strain evidence="3">PLY_AMNH</strain>
    </source>
</reference>
<dbReference type="EMBL" id="LGRX02010760">
    <property type="protein sequence ID" value="KAK3269754.1"/>
    <property type="molecule type" value="Genomic_DNA"/>
</dbReference>
<dbReference type="GO" id="GO:0031146">
    <property type="term" value="P:SCF-dependent proteasomal ubiquitin-dependent protein catabolic process"/>
    <property type="evidence" value="ECO:0007669"/>
    <property type="project" value="TreeGrafter"/>
</dbReference>
<dbReference type="GO" id="GO:0019005">
    <property type="term" value="C:SCF ubiquitin ligase complex"/>
    <property type="evidence" value="ECO:0007669"/>
    <property type="project" value="TreeGrafter"/>
</dbReference>
<dbReference type="InterPro" id="IPR001611">
    <property type="entry name" value="Leu-rich_rpt"/>
</dbReference>
<keyword evidence="2" id="KW-1133">Transmembrane helix</keyword>
<proteinExistence type="predicted"/>
<dbReference type="PANTHER" id="PTHR13318">
    <property type="entry name" value="PARTNER OF PAIRED, ISOFORM B-RELATED"/>
    <property type="match status" value="1"/>
</dbReference>
<dbReference type="Proteomes" id="UP001190700">
    <property type="component" value="Unassembled WGS sequence"/>
</dbReference>
<keyword evidence="2" id="KW-0812">Transmembrane</keyword>
<dbReference type="SUPFAM" id="SSF52047">
    <property type="entry name" value="RNI-like"/>
    <property type="match status" value="1"/>
</dbReference>
<comment type="subcellular location">
    <subcellularLocation>
        <location evidence="1">Cytoplasm</location>
        <location evidence="1">Cytoskeleton</location>
        <location evidence="1">Cilium axoneme</location>
    </subcellularLocation>
</comment>
<accession>A0AAE0C1W8</accession>
<dbReference type="Gene3D" id="3.80.10.10">
    <property type="entry name" value="Ribonuclease Inhibitor"/>
    <property type="match status" value="2"/>
</dbReference>
<dbReference type="SMART" id="SM00367">
    <property type="entry name" value="LRR_CC"/>
    <property type="match status" value="8"/>
</dbReference>
<evidence type="ECO:0000313" key="4">
    <source>
        <dbReference type="EMBL" id="KAK3269754.1"/>
    </source>
</evidence>
<reference evidence="3 5" key="1">
    <citation type="journal article" date="2015" name="Genome Biol. Evol.">
        <title>Comparative Genomics of a Bacterivorous Green Alga Reveals Evolutionary Causalities and Consequences of Phago-Mixotrophic Mode of Nutrition.</title>
        <authorList>
            <person name="Burns J.A."/>
            <person name="Paasch A."/>
            <person name="Narechania A."/>
            <person name="Kim E."/>
        </authorList>
    </citation>
    <scope>NUCLEOTIDE SEQUENCE [LARGE SCALE GENOMIC DNA]</scope>
    <source>
        <strain evidence="3">PLY_AMNH</strain>
    </source>
</reference>
<feature type="transmembrane region" description="Helical" evidence="2">
    <location>
        <begin position="84"/>
        <end position="103"/>
    </location>
</feature>
<gene>
    <name evidence="4" type="ORF">CYMTET_21818</name>
    <name evidence="3" type="ORF">CYMTET_44240</name>
</gene>
<keyword evidence="5" id="KW-1185">Reference proteome</keyword>
<dbReference type="AlphaFoldDB" id="A0AAE0C1W8"/>
<evidence type="ECO:0008006" key="6">
    <source>
        <dbReference type="Google" id="ProtNLM"/>
    </source>
</evidence>
<dbReference type="EMBL" id="LGRX02030056">
    <property type="protein sequence ID" value="KAK3246214.1"/>
    <property type="molecule type" value="Genomic_DNA"/>
</dbReference>
<dbReference type="GO" id="GO:0005930">
    <property type="term" value="C:axoneme"/>
    <property type="evidence" value="ECO:0007669"/>
    <property type="project" value="UniProtKB-SubCell"/>
</dbReference>
<feature type="transmembrane region" description="Helical" evidence="2">
    <location>
        <begin position="23"/>
        <end position="42"/>
    </location>
</feature>
<evidence type="ECO:0000313" key="3">
    <source>
        <dbReference type="EMBL" id="KAK3246214.1"/>
    </source>
</evidence>
<dbReference type="InterPro" id="IPR032675">
    <property type="entry name" value="LRR_dom_sf"/>
</dbReference>
<evidence type="ECO:0000256" key="1">
    <source>
        <dbReference type="ARBA" id="ARBA00004430"/>
    </source>
</evidence>
<comment type="caution">
    <text evidence="3">The sequence shown here is derived from an EMBL/GenBank/DDBJ whole genome shotgun (WGS) entry which is preliminary data.</text>
</comment>
<dbReference type="Pfam" id="PF13516">
    <property type="entry name" value="LRR_6"/>
    <property type="match status" value="2"/>
</dbReference>
<evidence type="ECO:0000256" key="2">
    <source>
        <dbReference type="SAM" id="Phobius"/>
    </source>
</evidence>
<dbReference type="InterPro" id="IPR006553">
    <property type="entry name" value="Leu-rich_rpt_Cys-con_subtyp"/>
</dbReference>
<sequence length="684" mass="75267">MDVAAAEADDDVFRMIRPRWRRSVLLCVLAFLFESELLVFVTKHCHGPDCELATHGRLPNNVLLVPLAAKLGLAQTGVLMRSHFWLVIVAQLINFHFTVTPLLVESYTLALAIFYLLCIGIVFLSSPQDTFAADHKVVATLSNSLNATASFFKNTEVFFMYTVDGKYGLLVTRSQQEELCIVATSGFQADSSSCAVEQSQLLQTLPRADQHSAMIEPLAPEVDQLELPSPMDGCTEEISRDANEDAVGAERKRKLEAQGREHEMPEWQKLKPANPLLSLPRDVGARILSLLQTSATVSLLCVSRDAHRWVSSCLPHLNRISWTSAGLRPVPLVSSICRLVVKHRMYSVKELEGSLDNQPATLTTLANLLPMLPNLRQLSLSKVPTMNAKVASTVVRHCPQLHSLSLPACSHLSLRAIGKFGRHYPHLLHVDLSSCKDVGDDAVCGLAQACVELRTIKLNGCRLTDSALCFLTLLCPKLRELYVDRCKTLTDAGIKAVGESARGLEVFSCCKNRLITDTSLNLMLRDCLRLRRVEVSGTLCGYEFMALRMPALRRLCLSSCRALHDESLGVVTEGCPLLEYLDVGFCSQITTVGIVAAVSNCRKLRVLLLSSLSKLTDLALSTLATCCPELSELSIKANPCITDEGLVAVAFQCNQLQVVDIGRIARELTYCQNTCVATNRWSMS</sequence>
<protein>
    <recommendedName>
        <fullName evidence="6">F-box domain-containing protein</fullName>
    </recommendedName>
</protein>
<evidence type="ECO:0000313" key="5">
    <source>
        <dbReference type="Proteomes" id="UP001190700"/>
    </source>
</evidence>
<organism evidence="3 5">
    <name type="scientific">Cymbomonas tetramitiformis</name>
    <dbReference type="NCBI Taxonomy" id="36881"/>
    <lineage>
        <taxon>Eukaryota</taxon>
        <taxon>Viridiplantae</taxon>
        <taxon>Chlorophyta</taxon>
        <taxon>Pyramimonadophyceae</taxon>
        <taxon>Pyramimonadales</taxon>
        <taxon>Pyramimonadaceae</taxon>
        <taxon>Cymbomonas</taxon>
    </lineage>
</organism>
<keyword evidence="2" id="KW-0472">Membrane</keyword>